<dbReference type="InterPro" id="IPR024041">
    <property type="entry name" value="NH4_transpt_AmtB-like_dom"/>
</dbReference>
<dbReference type="PRINTS" id="PR00342">
    <property type="entry name" value="RHESUSRHD"/>
</dbReference>
<comment type="subcellular location">
    <subcellularLocation>
        <location evidence="1">Membrane</location>
        <topology evidence="1">Multi-pass membrane protein</topology>
    </subcellularLocation>
</comment>
<dbReference type="Proteomes" id="UP000023152">
    <property type="component" value="Unassembled WGS sequence"/>
</dbReference>
<evidence type="ECO:0000313" key="8">
    <source>
        <dbReference type="EMBL" id="ETO15926.1"/>
    </source>
</evidence>
<dbReference type="InterPro" id="IPR002229">
    <property type="entry name" value="RhesusRHD"/>
</dbReference>
<evidence type="ECO:0000256" key="6">
    <source>
        <dbReference type="SAM" id="Phobius"/>
    </source>
</evidence>
<dbReference type="SUPFAM" id="SSF111352">
    <property type="entry name" value="Ammonium transporter"/>
    <property type="match status" value="1"/>
</dbReference>
<evidence type="ECO:0000256" key="2">
    <source>
        <dbReference type="ARBA" id="ARBA00011036"/>
    </source>
</evidence>
<name>X6MQL4_RETFI</name>
<gene>
    <name evidence="8" type="ORF">RFI_21438</name>
</gene>
<keyword evidence="4 6" id="KW-1133">Transmembrane helix</keyword>
<keyword evidence="3 6" id="KW-0812">Transmembrane</keyword>
<dbReference type="GO" id="GO:0097272">
    <property type="term" value="P:ammonium homeostasis"/>
    <property type="evidence" value="ECO:0007669"/>
    <property type="project" value="TreeGrafter"/>
</dbReference>
<evidence type="ECO:0000313" key="9">
    <source>
        <dbReference type="Proteomes" id="UP000023152"/>
    </source>
</evidence>
<feature type="domain" description="Ammonium transporter AmtB-like" evidence="7">
    <location>
        <begin position="27"/>
        <end position="135"/>
    </location>
</feature>
<evidence type="ECO:0000256" key="4">
    <source>
        <dbReference type="ARBA" id="ARBA00022989"/>
    </source>
</evidence>
<evidence type="ECO:0000256" key="3">
    <source>
        <dbReference type="ARBA" id="ARBA00022692"/>
    </source>
</evidence>
<sequence length="135" mass="14707">KKKKKKLGWNGSPPGEHLAWGNVLRKYSFSLDSLVDADLGTAAILISMGAVLGRTNPAQLLLMALIEVPLYCINFYIVIHYLKVTDAGGSIVIHVFGCYFGLAVSTILGKPSDTENNKSMYHSDVFSMIGTLFLV</sequence>
<dbReference type="PANTHER" id="PTHR11730:SF60">
    <property type="entry name" value="RH50, ISOFORM D"/>
    <property type="match status" value="1"/>
</dbReference>
<evidence type="ECO:0000259" key="7">
    <source>
        <dbReference type="Pfam" id="PF00909"/>
    </source>
</evidence>
<dbReference type="Pfam" id="PF00909">
    <property type="entry name" value="Ammonium_transp"/>
    <property type="match status" value="1"/>
</dbReference>
<organism evidence="8 9">
    <name type="scientific">Reticulomyxa filosa</name>
    <dbReference type="NCBI Taxonomy" id="46433"/>
    <lineage>
        <taxon>Eukaryota</taxon>
        <taxon>Sar</taxon>
        <taxon>Rhizaria</taxon>
        <taxon>Retaria</taxon>
        <taxon>Foraminifera</taxon>
        <taxon>Monothalamids</taxon>
        <taxon>Reticulomyxidae</taxon>
        <taxon>Reticulomyxa</taxon>
    </lineage>
</organism>
<dbReference type="InterPro" id="IPR029020">
    <property type="entry name" value="Ammonium/urea_transptr"/>
</dbReference>
<accession>X6MQL4</accession>
<dbReference type="PANTHER" id="PTHR11730">
    <property type="entry name" value="AMMONIUM TRANSPORTER"/>
    <property type="match status" value="1"/>
</dbReference>
<reference evidence="8 9" key="1">
    <citation type="journal article" date="2013" name="Curr. Biol.">
        <title>The Genome of the Foraminiferan Reticulomyxa filosa.</title>
        <authorList>
            <person name="Glockner G."/>
            <person name="Hulsmann N."/>
            <person name="Schleicher M."/>
            <person name="Noegel A.A."/>
            <person name="Eichinger L."/>
            <person name="Gallinger C."/>
            <person name="Pawlowski J."/>
            <person name="Sierra R."/>
            <person name="Euteneuer U."/>
            <person name="Pillet L."/>
            <person name="Moustafa A."/>
            <person name="Platzer M."/>
            <person name="Groth M."/>
            <person name="Szafranski K."/>
            <person name="Schliwa M."/>
        </authorList>
    </citation>
    <scope>NUCLEOTIDE SEQUENCE [LARGE SCALE GENOMIC DNA]</scope>
</reference>
<dbReference type="Gene3D" id="1.10.3430.10">
    <property type="entry name" value="Ammonium transporter AmtB like domains"/>
    <property type="match status" value="1"/>
</dbReference>
<protein>
    <submittedName>
        <fullName evidence="8">Ammonium transporter Rh type A</fullName>
    </submittedName>
</protein>
<keyword evidence="5 6" id="KW-0472">Membrane</keyword>
<keyword evidence="9" id="KW-1185">Reference proteome</keyword>
<dbReference type="AlphaFoldDB" id="X6MQL4"/>
<dbReference type="GO" id="GO:0005886">
    <property type="term" value="C:plasma membrane"/>
    <property type="evidence" value="ECO:0007669"/>
    <property type="project" value="InterPro"/>
</dbReference>
<dbReference type="GO" id="GO:0008519">
    <property type="term" value="F:ammonium channel activity"/>
    <property type="evidence" value="ECO:0007669"/>
    <property type="project" value="InterPro"/>
</dbReference>
<dbReference type="EMBL" id="ASPP01018692">
    <property type="protein sequence ID" value="ETO15926.1"/>
    <property type="molecule type" value="Genomic_DNA"/>
</dbReference>
<comment type="similarity">
    <text evidence="2">Belongs to the ammonium transporter (TC 2.A.49) family. Rh subfamily.</text>
</comment>
<feature type="non-terminal residue" evidence="8">
    <location>
        <position position="1"/>
    </location>
</feature>
<feature type="transmembrane region" description="Helical" evidence="6">
    <location>
        <begin position="58"/>
        <end position="79"/>
    </location>
</feature>
<evidence type="ECO:0000256" key="1">
    <source>
        <dbReference type="ARBA" id="ARBA00004141"/>
    </source>
</evidence>
<dbReference type="OrthoDB" id="534912at2759"/>
<evidence type="ECO:0000256" key="5">
    <source>
        <dbReference type="ARBA" id="ARBA00023136"/>
    </source>
</evidence>
<proteinExistence type="inferred from homology"/>
<feature type="transmembrane region" description="Helical" evidence="6">
    <location>
        <begin position="91"/>
        <end position="109"/>
    </location>
</feature>
<comment type="caution">
    <text evidence="8">The sequence shown here is derived from an EMBL/GenBank/DDBJ whole genome shotgun (WGS) entry which is preliminary data.</text>
</comment>